<keyword evidence="3" id="KW-1185">Reference proteome</keyword>
<evidence type="ECO:0000313" key="3">
    <source>
        <dbReference type="Proteomes" id="UP000280344"/>
    </source>
</evidence>
<dbReference type="EMBL" id="CP034593">
    <property type="protein sequence ID" value="AZQ77648.1"/>
    <property type="molecule type" value="Genomic_DNA"/>
</dbReference>
<proteinExistence type="predicted"/>
<feature type="compositionally biased region" description="Pro residues" evidence="1">
    <location>
        <begin position="196"/>
        <end position="210"/>
    </location>
</feature>
<feature type="compositionally biased region" description="Basic and acidic residues" evidence="1">
    <location>
        <begin position="142"/>
        <end position="157"/>
    </location>
</feature>
<dbReference type="OrthoDB" id="5058140at2"/>
<evidence type="ECO:0000313" key="2">
    <source>
        <dbReference type="EMBL" id="AZQ77648.1"/>
    </source>
</evidence>
<gene>
    <name evidence="2" type="ORF">EJ997_10170</name>
</gene>
<dbReference type="RefSeq" id="WP_126704451.1">
    <property type="nucleotide sequence ID" value="NZ_CP034593.1"/>
</dbReference>
<sequence length="240" mass="26736">MAKMRGIKPEAFTDDKVLELSPLARWLFVGMWTQACDNGHLDDKPVQLKVRLLPVDNCDVEALIQELLDTGQVTRHDGWLKVENLSEHQRIDRRYLSLCKWCEHDEDALYYPDDKSTRRAPKATPSIQPSAQRAPDETTEGAPRDPDENPPEPHGEPNGHPTGTRRGHDGDTTGTQRVHDVEGEGEGEKKVKVNNPPTPKGEPVPFPGRAPPRGLAAKRHAPEDRVRGRGRPRGGGREDA</sequence>
<dbReference type="AlphaFoldDB" id="A0A3Q9G2S7"/>
<protein>
    <submittedName>
        <fullName evidence="2">Uncharacterized protein</fullName>
    </submittedName>
</protein>
<name>A0A3Q9G2S7_9ACTO</name>
<evidence type="ECO:0000256" key="1">
    <source>
        <dbReference type="SAM" id="MobiDB-lite"/>
    </source>
</evidence>
<dbReference type="KEGG" id="flh:EJ997_10170"/>
<feature type="region of interest" description="Disordered" evidence="1">
    <location>
        <begin position="112"/>
        <end position="240"/>
    </location>
</feature>
<feature type="compositionally biased region" description="Basic and acidic residues" evidence="1">
    <location>
        <begin position="166"/>
        <end position="191"/>
    </location>
</feature>
<accession>A0A3Q9G2S7</accession>
<dbReference type="Proteomes" id="UP000280344">
    <property type="component" value="Chromosome"/>
</dbReference>
<reference evidence="2 3" key="1">
    <citation type="submission" date="2018-12" db="EMBL/GenBank/DDBJ databases">
        <title>Complete genome sequence of Flaviflexus sp. H23T48.</title>
        <authorList>
            <person name="Bae J.-W."/>
            <person name="Lee J.-Y."/>
        </authorList>
    </citation>
    <scope>NUCLEOTIDE SEQUENCE [LARGE SCALE GENOMIC DNA]</scope>
    <source>
        <strain evidence="2 3">H23T48</strain>
    </source>
</reference>
<organism evidence="2 3">
    <name type="scientific">Flaviflexus ciconiae</name>
    <dbReference type="NCBI Taxonomy" id="2496867"/>
    <lineage>
        <taxon>Bacteria</taxon>
        <taxon>Bacillati</taxon>
        <taxon>Actinomycetota</taxon>
        <taxon>Actinomycetes</taxon>
        <taxon>Actinomycetales</taxon>
        <taxon>Actinomycetaceae</taxon>
        <taxon>Flaviflexus</taxon>
    </lineage>
</organism>